<dbReference type="EMBL" id="JYDH01000002">
    <property type="protein sequence ID" value="KRY43150.1"/>
    <property type="molecule type" value="Genomic_DNA"/>
</dbReference>
<accession>A0A0V1C298</accession>
<sequence>MGKVETISDIYLMVLTENMLKMHWYTLISSFPLNHLKIKCNYYRFVNALPLIHDVVVRIRQQRFVYTLATFAPADCRHDGRKAVWRESIVNAQKHAIFYSINCFETKLQSTLRCHFKRSSPLSQYSINRTCLDWLLFKLAKPDQDMLTGTGCQRPKRHNCTNSFGRQAAGHNLAPTQQQGHFSC</sequence>
<evidence type="ECO:0000313" key="1">
    <source>
        <dbReference type="EMBL" id="KRY43150.1"/>
    </source>
</evidence>
<dbReference type="OrthoDB" id="5873673at2759"/>
<dbReference type="AlphaFoldDB" id="A0A0V1C298"/>
<proteinExistence type="predicted"/>
<gene>
    <name evidence="1" type="ORF">T01_4167</name>
</gene>
<protein>
    <submittedName>
        <fullName evidence="1">Uncharacterized protein</fullName>
    </submittedName>
</protein>
<keyword evidence="2" id="KW-1185">Reference proteome</keyword>
<comment type="caution">
    <text evidence="1">The sequence shown here is derived from an EMBL/GenBank/DDBJ whole genome shotgun (WGS) entry which is preliminary data.</text>
</comment>
<reference evidence="1 2" key="1">
    <citation type="submission" date="2015-01" db="EMBL/GenBank/DDBJ databases">
        <title>Evolution of Trichinella species and genotypes.</title>
        <authorList>
            <person name="Korhonen P.K."/>
            <person name="Edoardo P."/>
            <person name="Giuseppe L.R."/>
            <person name="Gasser R.B."/>
        </authorList>
    </citation>
    <scope>NUCLEOTIDE SEQUENCE [LARGE SCALE GENOMIC DNA]</scope>
    <source>
        <strain evidence="1">ISS3</strain>
    </source>
</reference>
<dbReference type="Proteomes" id="UP000054776">
    <property type="component" value="Unassembled WGS sequence"/>
</dbReference>
<name>A0A0V1C298_TRISP</name>
<organism evidence="1 2">
    <name type="scientific">Trichinella spiralis</name>
    <name type="common">Trichina worm</name>
    <dbReference type="NCBI Taxonomy" id="6334"/>
    <lineage>
        <taxon>Eukaryota</taxon>
        <taxon>Metazoa</taxon>
        <taxon>Ecdysozoa</taxon>
        <taxon>Nematoda</taxon>
        <taxon>Enoplea</taxon>
        <taxon>Dorylaimia</taxon>
        <taxon>Trichinellida</taxon>
        <taxon>Trichinellidae</taxon>
        <taxon>Trichinella</taxon>
    </lineage>
</organism>
<evidence type="ECO:0000313" key="2">
    <source>
        <dbReference type="Proteomes" id="UP000054776"/>
    </source>
</evidence>
<dbReference type="InParanoid" id="A0A0V1C298"/>